<dbReference type="EnsemblFungi" id="PTTG_29561-t43_1">
    <property type="protein sequence ID" value="PTTG_29561-t43_1-p1"/>
    <property type="gene ID" value="PTTG_29561"/>
</dbReference>
<name>A0A180G5I8_PUCT1</name>
<gene>
    <name evidence="2" type="ORF">PTTG_29561</name>
</gene>
<feature type="compositionally biased region" description="Polar residues" evidence="1">
    <location>
        <begin position="7"/>
        <end position="20"/>
    </location>
</feature>
<organism evidence="2">
    <name type="scientific">Puccinia triticina (isolate 1-1 / race 1 (BBBD))</name>
    <name type="common">Brown leaf rust fungus</name>
    <dbReference type="NCBI Taxonomy" id="630390"/>
    <lineage>
        <taxon>Eukaryota</taxon>
        <taxon>Fungi</taxon>
        <taxon>Dikarya</taxon>
        <taxon>Basidiomycota</taxon>
        <taxon>Pucciniomycotina</taxon>
        <taxon>Pucciniomycetes</taxon>
        <taxon>Pucciniales</taxon>
        <taxon>Pucciniaceae</taxon>
        <taxon>Puccinia</taxon>
    </lineage>
</organism>
<dbReference type="VEuPathDB" id="FungiDB:PTTG_29561"/>
<keyword evidence="4" id="KW-1185">Reference proteome</keyword>
<reference evidence="2" key="2">
    <citation type="submission" date="2016-05" db="EMBL/GenBank/DDBJ databases">
        <title>Comparative analysis highlights variable genome content of wheat rusts and divergence of the mating loci.</title>
        <authorList>
            <person name="Cuomo C.A."/>
            <person name="Bakkeren G."/>
            <person name="Szabo L."/>
            <person name="Khalil H."/>
            <person name="Joly D."/>
            <person name="Goldberg J."/>
            <person name="Young S."/>
            <person name="Zeng Q."/>
            <person name="Fellers J."/>
        </authorList>
    </citation>
    <scope>NUCLEOTIDE SEQUENCE [LARGE SCALE GENOMIC DNA]</scope>
    <source>
        <strain evidence="2">1-1 BBBD Race 1</strain>
    </source>
</reference>
<dbReference type="Proteomes" id="UP000005240">
    <property type="component" value="Unassembled WGS sequence"/>
</dbReference>
<dbReference type="OrthoDB" id="2517224at2759"/>
<reference evidence="3 4" key="3">
    <citation type="journal article" date="2017" name="G3 (Bethesda)">
        <title>Comparative analysis highlights variable genome content of wheat rusts and divergence of the mating loci.</title>
        <authorList>
            <person name="Cuomo C.A."/>
            <person name="Bakkeren G."/>
            <person name="Khalil H.B."/>
            <person name="Panwar V."/>
            <person name="Joly D."/>
            <person name="Linning R."/>
            <person name="Sakthikumar S."/>
            <person name="Song X."/>
            <person name="Adiconis X."/>
            <person name="Fan L."/>
            <person name="Goldberg J.M."/>
            <person name="Levin J.Z."/>
            <person name="Young S."/>
            <person name="Zeng Q."/>
            <person name="Anikster Y."/>
            <person name="Bruce M."/>
            <person name="Wang M."/>
            <person name="Yin C."/>
            <person name="McCallum B."/>
            <person name="Szabo L.J."/>
            <person name="Hulbert S."/>
            <person name="Chen X."/>
            <person name="Fellers J.P."/>
        </authorList>
    </citation>
    <scope>NUCLEOTIDE SEQUENCE</scope>
    <source>
        <strain evidence="3">isolate 1-1 / race 1 (BBBD)</strain>
        <strain evidence="4">Isolate 1-1 / race 1 (BBBD)</strain>
    </source>
</reference>
<evidence type="ECO:0000256" key="1">
    <source>
        <dbReference type="SAM" id="MobiDB-lite"/>
    </source>
</evidence>
<evidence type="ECO:0000313" key="4">
    <source>
        <dbReference type="Proteomes" id="UP000005240"/>
    </source>
</evidence>
<protein>
    <submittedName>
        <fullName evidence="2 3">Uncharacterized protein</fullName>
    </submittedName>
</protein>
<dbReference type="EMBL" id="ADAS02000577">
    <property type="protein sequence ID" value="OAV87123.1"/>
    <property type="molecule type" value="Genomic_DNA"/>
</dbReference>
<evidence type="ECO:0000313" key="3">
    <source>
        <dbReference type="EnsemblFungi" id="PTTG_29561-t43_1-p1"/>
    </source>
</evidence>
<proteinExistence type="predicted"/>
<reference evidence="2" key="1">
    <citation type="submission" date="2009-11" db="EMBL/GenBank/DDBJ databases">
        <authorList>
            <consortium name="The Broad Institute Genome Sequencing Platform"/>
            <person name="Ward D."/>
            <person name="Feldgarden M."/>
            <person name="Earl A."/>
            <person name="Young S.K."/>
            <person name="Zeng Q."/>
            <person name="Koehrsen M."/>
            <person name="Alvarado L."/>
            <person name="Berlin A."/>
            <person name="Bochicchio J."/>
            <person name="Borenstein D."/>
            <person name="Chapman S.B."/>
            <person name="Chen Z."/>
            <person name="Engels R."/>
            <person name="Freedman E."/>
            <person name="Gellesch M."/>
            <person name="Goldberg J."/>
            <person name="Griggs A."/>
            <person name="Gujja S."/>
            <person name="Heilman E."/>
            <person name="Heiman D."/>
            <person name="Hepburn T."/>
            <person name="Howarth C."/>
            <person name="Jen D."/>
            <person name="Larson L."/>
            <person name="Lewis B."/>
            <person name="Mehta T."/>
            <person name="Park D."/>
            <person name="Pearson M."/>
            <person name="Roberts A."/>
            <person name="Saif S."/>
            <person name="Shea T."/>
            <person name="Shenoy N."/>
            <person name="Sisk P."/>
            <person name="Stolte C."/>
            <person name="Sykes S."/>
            <person name="Thomson T."/>
            <person name="Walk T."/>
            <person name="White J."/>
            <person name="Yandava C."/>
            <person name="Izard J."/>
            <person name="Baranova O.V."/>
            <person name="Blanton J.M."/>
            <person name="Tanner A.C."/>
            <person name="Dewhirst F.E."/>
            <person name="Haas B."/>
            <person name="Nusbaum C."/>
            <person name="Birren B."/>
        </authorList>
    </citation>
    <scope>NUCLEOTIDE SEQUENCE [LARGE SCALE GENOMIC DNA]</scope>
    <source>
        <strain evidence="2">1-1 BBBD Race 1</strain>
    </source>
</reference>
<sequence length="205" mass="22884">MTPTPNPASTSKSVGASNWHINDISHRTRLAEDIALLQSNFEKLPPSPETTTGPEKQKGKAPMYKKKETAPVEVRPPPRGLPPHLDPRLPLNAMVAPHSQTDNFPPRTVNHMGLDERLAKEIRDFEEAEFHLKQSKLLGNAIQTANSQFRPENVLKADGSNFGNWYRNLAEVACPNLKGPRFFFEECHNSTYEKIGRAVLIAGID</sequence>
<accession>A0A180G5I8</accession>
<dbReference type="STRING" id="630390.A0A180G5I8"/>
<feature type="region of interest" description="Disordered" evidence="1">
    <location>
        <begin position="39"/>
        <end position="84"/>
    </location>
</feature>
<evidence type="ECO:0000313" key="2">
    <source>
        <dbReference type="EMBL" id="OAV87123.1"/>
    </source>
</evidence>
<feature type="region of interest" description="Disordered" evidence="1">
    <location>
        <begin position="1"/>
        <end position="22"/>
    </location>
</feature>
<reference evidence="3" key="4">
    <citation type="submission" date="2025-05" db="UniProtKB">
        <authorList>
            <consortium name="EnsemblFungi"/>
        </authorList>
    </citation>
    <scope>IDENTIFICATION</scope>
    <source>
        <strain evidence="3">isolate 1-1 / race 1 (BBBD)</strain>
    </source>
</reference>
<dbReference type="AlphaFoldDB" id="A0A180G5I8"/>